<gene>
    <name evidence="1" type="ORF">GCM10010178_32230</name>
</gene>
<dbReference type="EMBL" id="BMRE01000011">
    <property type="protein sequence ID" value="GGU37500.1"/>
    <property type="molecule type" value="Genomic_DNA"/>
</dbReference>
<protein>
    <submittedName>
        <fullName evidence="1">Uncharacterized protein</fullName>
    </submittedName>
</protein>
<comment type="caution">
    <text evidence="1">The sequence shown here is derived from an EMBL/GenBank/DDBJ whole genome shotgun (WGS) entry which is preliminary data.</text>
</comment>
<evidence type="ECO:0000313" key="2">
    <source>
        <dbReference type="Proteomes" id="UP000649573"/>
    </source>
</evidence>
<proteinExistence type="predicted"/>
<name>A0ABQ2UIA6_9PSEU</name>
<keyword evidence="2" id="KW-1185">Reference proteome</keyword>
<reference evidence="2" key="1">
    <citation type="journal article" date="2019" name="Int. J. Syst. Evol. Microbiol.">
        <title>The Global Catalogue of Microorganisms (GCM) 10K type strain sequencing project: providing services to taxonomists for standard genome sequencing and annotation.</title>
        <authorList>
            <consortium name="The Broad Institute Genomics Platform"/>
            <consortium name="The Broad Institute Genome Sequencing Center for Infectious Disease"/>
            <person name="Wu L."/>
            <person name="Ma J."/>
        </authorList>
    </citation>
    <scope>NUCLEOTIDE SEQUENCE [LARGE SCALE GENOMIC DNA]</scope>
    <source>
        <strain evidence="2">JCM 3296</strain>
    </source>
</reference>
<accession>A0ABQ2UIA6</accession>
<sequence length="76" mass="8607">MPEFDPDELRRQVLAVLDDDADYSRIESIVVARREAGVPDDALIKALTDLMLDMRAQAREDDDDLVADVLDFLTGW</sequence>
<evidence type="ECO:0000313" key="1">
    <source>
        <dbReference type="EMBL" id="GGU37500.1"/>
    </source>
</evidence>
<organism evidence="1 2">
    <name type="scientific">Lentzea flava</name>
    <dbReference type="NCBI Taxonomy" id="103732"/>
    <lineage>
        <taxon>Bacteria</taxon>
        <taxon>Bacillati</taxon>
        <taxon>Actinomycetota</taxon>
        <taxon>Actinomycetes</taxon>
        <taxon>Pseudonocardiales</taxon>
        <taxon>Pseudonocardiaceae</taxon>
        <taxon>Lentzea</taxon>
    </lineage>
</organism>
<dbReference type="RefSeq" id="WP_189254467.1">
    <property type="nucleotide sequence ID" value="NZ_BMRE01000011.1"/>
</dbReference>
<dbReference type="Proteomes" id="UP000649573">
    <property type="component" value="Unassembled WGS sequence"/>
</dbReference>